<feature type="region of interest" description="Disordered" evidence="1">
    <location>
        <begin position="1"/>
        <end position="24"/>
    </location>
</feature>
<feature type="transmembrane region" description="Helical" evidence="2">
    <location>
        <begin position="611"/>
        <end position="631"/>
    </location>
</feature>
<evidence type="ECO:0000313" key="4">
    <source>
        <dbReference type="Proteomes" id="UP001258017"/>
    </source>
</evidence>
<keyword evidence="4" id="KW-1185">Reference proteome</keyword>
<reference evidence="3" key="1">
    <citation type="submission" date="2021-08" db="EMBL/GenBank/DDBJ databases">
        <authorList>
            <person name="Misof B."/>
            <person name="Oliver O."/>
            <person name="Podsiadlowski L."/>
            <person name="Donath A."/>
            <person name="Peters R."/>
            <person name="Mayer C."/>
            <person name="Rust J."/>
            <person name="Gunkel S."/>
            <person name="Lesny P."/>
            <person name="Martin S."/>
            <person name="Oeyen J.P."/>
            <person name="Petersen M."/>
            <person name="Panagiotis P."/>
            <person name="Wilbrandt J."/>
            <person name="Tanja T."/>
        </authorList>
    </citation>
    <scope>NUCLEOTIDE SEQUENCE</scope>
    <source>
        <strain evidence="3">GBR_01_08_01A</strain>
        <tissue evidence="3">Thorax + abdomen</tissue>
    </source>
</reference>
<dbReference type="EMBL" id="JAIFRP010000022">
    <property type="protein sequence ID" value="KAK2585103.1"/>
    <property type="molecule type" value="Genomic_DNA"/>
</dbReference>
<evidence type="ECO:0000256" key="1">
    <source>
        <dbReference type="SAM" id="MobiDB-lite"/>
    </source>
</evidence>
<dbReference type="GO" id="GO:0008028">
    <property type="term" value="F:monocarboxylic acid transmembrane transporter activity"/>
    <property type="evidence" value="ECO:0007669"/>
    <property type="project" value="TreeGrafter"/>
</dbReference>
<feature type="transmembrane region" description="Helical" evidence="2">
    <location>
        <begin position="162"/>
        <end position="186"/>
    </location>
</feature>
<feature type="transmembrane region" description="Helical" evidence="2">
    <location>
        <begin position="102"/>
        <end position="120"/>
    </location>
</feature>
<evidence type="ECO:0000313" key="3">
    <source>
        <dbReference type="EMBL" id="KAK2585103.1"/>
    </source>
</evidence>
<reference evidence="3" key="2">
    <citation type="journal article" date="2023" name="Commun. Biol.">
        <title>Intrasexual cuticular hydrocarbon dimorphism in a wasp sheds light on hydrocarbon biosynthesis genes in Hymenoptera.</title>
        <authorList>
            <person name="Moris V.C."/>
            <person name="Podsiadlowski L."/>
            <person name="Martin S."/>
            <person name="Oeyen J.P."/>
            <person name="Donath A."/>
            <person name="Petersen M."/>
            <person name="Wilbrandt J."/>
            <person name="Misof B."/>
            <person name="Liedtke D."/>
            <person name="Thamm M."/>
            <person name="Scheiner R."/>
            <person name="Schmitt T."/>
            <person name="Niehuis O."/>
        </authorList>
    </citation>
    <scope>NUCLEOTIDE SEQUENCE</scope>
    <source>
        <strain evidence="3">GBR_01_08_01A</strain>
    </source>
</reference>
<dbReference type="SUPFAM" id="SSF103473">
    <property type="entry name" value="MFS general substrate transporter"/>
    <property type="match status" value="1"/>
</dbReference>
<feature type="transmembrane region" description="Helical" evidence="2">
    <location>
        <begin position="546"/>
        <end position="571"/>
    </location>
</feature>
<keyword evidence="2" id="KW-0812">Transmembrane</keyword>
<dbReference type="Proteomes" id="UP001258017">
    <property type="component" value="Unassembled WGS sequence"/>
</dbReference>
<proteinExistence type="predicted"/>
<dbReference type="InterPro" id="IPR050327">
    <property type="entry name" value="Proton-linked_MCT"/>
</dbReference>
<keyword evidence="2" id="KW-1133">Transmembrane helix</keyword>
<feature type="transmembrane region" description="Helical" evidence="2">
    <location>
        <begin position="126"/>
        <end position="150"/>
    </location>
</feature>
<feature type="transmembrane region" description="Helical" evidence="2">
    <location>
        <begin position="32"/>
        <end position="58"/>
    </location>
</feature>
<feature type="transmembrane region" description="Helical" evidence="2">
    <location>
        <begin position="523"/>
        <end position="540"/>
    </location>
</feature>
<keyword evidence="2" id="KW-0472">Membrane</keyword>
<evidence type="ECO:0000256" key="2">
    <source>
        <dbReference type="SAM" id="Phobius"/>
    </source>
</evidence>
<gene>
    <name evidence="3" type="ORF">KPH14_008615</name>
</gene>
<feature type="transmembrane region" description="Helical" evidence="2">
    <location>
        <begin position="452"/>
        <end position="471"/>
    </location>
</feature>
<sequence length="644" mass="70805">MEKNTDSSSKEETESEKNPNASDDFVAPDGGWGWMIVVAAGFSNFCILPVVQSFGLLFRDRFLQLGINYSETTTIINMNSAVTACIGLLNGPLFKRYSYRQVSFVGALICAMSITILSTTKTFTGALIFFSILYGAGVGITMSANALALNTYFKEKRRIATGLSWTCTGMGPIVMPQIITVLVPMFGTQGTILIFGGFAFNAVACSLLLQPVSLHISNTKTSKEGYNEVSQEMAADKNSLQNGTSLDVIKYHSHSLESVENGKAIYDALGRAKPKFGSQYLYYDDEEDGASGIDVISPGTPMMSRANDGWFSKRNASNTSLASRSSKRESNQKPVSRKTSLNLSRPPSVKTLNRGPSIRTLNRQNSDNERRRRNISTLQPSATPLIILSESCEHTDDDEKCKEIDCNRHAEESSATVEKIASFKDAFDEKIIEEPAYKSFLKAVVIFFDLDLLRDSVYVTLMLGITFANFAELNFSLLTPFILGEYGFSKIQVATVMSVLAGVDVLTRITIPFLASFISWENRTFFLVGVSGMAIGRIVLAHVQDFGISMAVAILIGAGKALRTIFMALVIPSHVPLSRLPAATGLQLLVSGIVFLTLGPVVGWIRDSTNYTIMLHFLNIFTYLTAISWITEDCLRKRQRKRFG</sequence>
<dbReference type="PANTHER" id="PTHR11360:SF8">
    <property type="entry name" value="BCDNA.LD28120-RELATED"/>
    <property type="match status" value="1"/>
</dbReference>
<dbReference type="InterPro" id="IPR011701">
    <property type="entry name" value="MFS"/>
</dbReference>
<feature type="region of interest" description="Disordered" evidence="1">
    <location>
        <begin position="306"/>
        <end position="376"/>
    </location>
</feature>
<feature type="transmembrane region" description="Helical" evidence="2">
    <location>
        <begin position="192"/>
        <end position="214"/>
    </location>
</feature>
<feature type="compositionally biased region" description="Polar residues" evidence="1">
    <location>
        <begin position="332"/>
        <end position="345"/>
    </location>
</feature>
<dbReference type="AlphaFoldDB" id="A0AAD9RSW6"/>
<protein>
    <submittedName>
        <fullName evidence="3">Uncharacterized protein</fullName>
    </submittedName>
</protein>
<feature type="compositionally biased region" description="Polar residues" evidence="1">
    <location>
        <begin position="314"/>
        <end position="324"/>
    </location>
</feature>
<organism evidence="3 4">
    <name type="scientific">Odynerus spinipes</name>
    <dbReference type="NCBI Taxonomy" id="1348599"/>
    <lineage>
        <taxon>Eukaryota</taxon>
        <taxon>Metazoa</taxon>
        <taxon>Ecdysozoa</taxon>
        <taxon>Arthropoda</taxon>
        <taxon>Hexapoda</taxon>
        <taxon>Insecta</taxon>
        <taxon>Pterygota</taxon>
        <taxon>Neoptera</taxon>
        <taxon>Endopterygota</taxon>
        <taxon>Hymenoptera</taxon>
        <taxon>Apocrita</taxon>
        <taxon>Aculeata</taxon>
        <taxon>Vespoidea</taxon>
        <taxon>Vespidae</taxon>
        <taxon>Eumeninae</taxon>
        <taxon>Odynerus</taxon>
    </lineage>
</organism>
<name>A0AAD9RSW6_9HYME</name>
<dbReference type="PANTHER" id="PTHR11360">
    <property type="entry name" value="MONOCARBOXYLATE TRANSPORTER"/>
    <property type="match status" value="1"/>
</dbReference>
<dbReference type="InterPro" id="IPR036259">
    <property type="entry name" value="MFS_trans_sf"/>
</dbReference>
<dbReference type="Gene3D" id="1.20.1250.20">
    <property type="entry name" value="MFS general substrate transporter like domains"/>
    <property type="match status" value="2"/>
</dbReference>
<feature type="transmembrane region" description="Helical" evidence="2">
    <location>
        <begin position="491"/>
        <end position="511"/>
    </location>
</feature>
<dbReference type="Pfam" id="PF07690">
    <property type="entry name" value="MFS_1"/>
    <property type="match status" value="1"/>
</dbReference>
<feature type="transmembrane region" description="Helical" evidence="2">
    <location>
        <begin position="583"/>
        <end position="605"/>
    </location>
</feature>
<comment type="caution">
    <text evidence="3">The sequence shown here is derived from an EMBL/GenBank/DDBJ whole genome shotgun (WGS) entry which is preliminary data.</text>
</comment>
<feature type="compositionally biased region" description="Basic and acidic residues" evidence="1">
    <location>
        <begin position="1"/>
        <end position="17"/>
    </location>
</feature>
<dbReference type="FunFam" id="1.20.1250.20:FF:000383">
    <property type="entry name" value="Blast:Monocarboxylate transporter 13"/>
    <property type="match status" value="1"/>
</dbReference>
<accession>A0AAD9RSW6</accession>